<dbReference type="InterPro" id="IPR044792">
    <property type="entry name" value="TAR1"/>
</dbReference>
<feature type="region of interest" description="Disordered" evidence="1">
    <location>
        <begin position="308"/>
        <end position="344"/>
    </location>
</feature>
<proteinExistence type="predicted"/>
<feature type="region of interest" description="Disordered" evidence="1">
    <location>
        <begin position="1"/>
        <end position="33"/>
    </location>
</feature>
<comment type="caution">
    <text evidence="2">The sequence shown here is derived from an EMBL/GenBank/DDBJ whole genome shotgun (WGS) entry which is preliminary data.</text>
</comment>
<evidence type="ECO:0000313" key="2">
    <source>
        <dbReference type="EMBL" id="KAG5568955.1"/>
    </source>
</evidence>
<dbReference type="Proteomes" id="UP000824120">
    <property type="component" value="Unassembled WGS sequence"/>
</dbReference>
<keyword evidence="3" id="KW-1185">Reference proteome</keyword>
<organism evidence="2 3">
    <name type="scientific">Solanum commersonii</name>
    <name type="common">Commerson's wild potato</name>
    <name type="synonym">Commerson's nightshade</name>
    <dbReference type="NCBI Taxonomy" id="4109"/>
    <lineage>
        <taxon>Eukaryota</taxon>
        <taxon>Viridiplantae</taxon>
        <taxon>Streptophyta</taxon>
        <taxon>Embryophyta</taxon>
        <taxon>Tracheophyta</taxon>
        <taxon>Spermatophyta</taxon>
        <taxon>Magnoliopsida</taxon>
        <taxon>eudicotyledons</taxon>
        <taxon>Gunneridae</taxon>
        <taxon>Pentapetalae</taxon>
        <taxon>asterids</taxon>
        <taxon>lamiids</taxon>
        <taxon>Solanales</taxon>
        <taxon>Solanaceae</taxon>
        <taxon>Solanoideae</taxon>
        <taxon>Solaneae</taxon>
        <taxon>Solanum</taxon>
    </lineage>
</organism>
<protein>
    <submittedName>
        <fullName evidence="2">Uncharacterized protein</fullName>
    </submittedName>
</protein>
<feature type="compositionally biased region" description="Basic and acidic residues" evidence="1">
    <location>
        <begin position="1"/>
        <end position="12"/>
    </location>
</feature>
<reference evidence="2" key="1">
    <citation type="submission" date="2020-09" db="EMBL/GenBank/DDBJ databases">
        <title>De no assembly of potato wild relative species, Solanum commersonii.</title>
        <authorList>
            <person name="Cho K."/>
        </authorList>
    </citation>
    <scope>NUCLEOTIDE SEQUENCE</scope>
    <source>
        <strain evidence="2">LZ3.2</strain>
        <tissue evidence="2">Leaf</tissue>
    </source>
</reference>
<dbReference type="OrthoDB" id="1686935at2759"/>
<sequence length="694" mass="76477">MSSPDRPGEAGSKRGGAPSDSRNNRRVGAGTPCPALRANPFRDYGSILPTSLAYIVPSTRGCSPWRPDAVMSTAGRGRHSVLRIFKGAGAHRTPRGVRCSSAAGPYLRLSRFEGGRLAFTWNLSLFGLQSSHLNICYYHQDLHRRPLRPGSRPRFCSDRRALLLIGAWHLPRRPGVGRALKRHPFSGLTSDLHVGIAAGLHQSFLWLRPASGIVHHLWVPTGMLTLEPFSKIKVGRRCTPGIPPISFLTPYGFTRPLTSHTCRTRLVRVSRRVEWGAHRPASGRADAEARRRRALPTTIEETAFRGRIESPGFGRPPNPRWSTPRVDRRTGSSPFHIRPGRIAGPHPLPSRQFQALFDSLFKVLFIFPSRLGRNSPPDLGCIPKQPDFVDSACVVRQGPGTTGLSPSLAPLPGTWARSALRTLLQDYNSDGGPPDSKAGLFPVRSPLLRESLLALQWILVKGFRLYSFQLQGLIEPGIVIYCHYLPVSGLAVSQAPSPESNPNSPSPVTTMGRNLNDASPARWPCDPSSYHESSQQRAEPASTFYLINASLPEVGVAFLSDARRAPHEPAARRTDGTKAKRGRRSQGAFVRFFRADKEPAKAPCPLRLPNPRIPAAARGPRPRTAKRGKAWDARAAFGPRLMLRKPRPMRAVHGRRRLTVVCSPRAMRPGHVRRRLTAVCSPRAMRPGHGRRVA</sequence>
<name>A0A9J5W0E8_SOLCO</name>
<gene>
    <name evidence="2" type="ORF">H5410_063999</name>
</gene>
<feature type="compositionally biased region" description="Basic and acidic residues" evidence="1">
    <location>
        <begin position="564"/>
        <end position="578"/>
    </location>
</feature>
<dbReference type="AlphaFoldDB" id="A0A9J5W0E8"/>
<dbReference type="EMBL" id="JACXVP010000019">
    <property type="protein sequence ID" value="KAG5568955.1"/>
    <property type="molecule type" value="Genomic_DNA"/>
</dbReference>
<dbReference type="GO" id="GO:0043457">
    <property type="term" value="P:regulation of cellular respiration"/>
    <property type="evidence" value="ECO:0007669"/>
    <property type="project" value="InterPro"/>
</dbReference>
<feature type="region of interest" description="Disordered" evidence="1">
    <location>
        <begin position="493"/>
        <end position="512"/>
    </location>
</feature>
<accession>A0A9J5W0E8</accession>
<evidence type="ECO:0000256" key="1">
    <source>
        <dbReference type="SAM" id="MobiDB-lite"/>
    </source>
</evidence>
<feature type="compositionally biased region" description="Low complexity" evidence="1">
    <location>
        <begin position="496"/>
        <end position="507"/>
    </location>
</feature>
<dbReference type="PANTHER" id="PTHR47188">
    <property type="entry name" value="PROTEIN TAR1"/>
    <property type="match status" value="1"/>
</dbReference>
<feature type="region of interest" description="Disordered" evidence="1">
    <location>
        <begin position="564"/>
        <end position="588"/>
    </location>
</feature>
<dbReference type="PANTHER" id="PTHR47188:SF1">
    <property type="entry name" value="PROTEIN TAR1"/>
    <property type="match status" value="1"/>
</dbReference>
<feature type="region of interest" description="Disordered" evidence="1">
    <location>
        <begin position="601"/>
        <end position="628"/>
    </location>
</feature>
<evidence type="ECO:0000313" key="3">
    <source>
        <dbReference type="Proteomes" id="UP000824120"/>
    </source>
</evidence>